<reference evidence="3" key="1">
    <citation type="journal article" date="2017" name="Nat. Commun.">
        <title>The asparagus genome sheds light on the origin and evolution of a young Y chromosome.</title>
        <authorList>
            <person name="Harkess A."/>
            <person name="Zhou J."/>
            <person name="Xu C."/>
            <person name="Bowers J.E."/>
            <person name="Van der Hulst R."/>
            <person name="Ayyampalayam S."/>
            <person name="Mercati F."/>
            <person name="Riccardi P."/>
            <person name="McKain M.R."/>
            <person name="Kakrana A."/>
            <person name="Tang H."/>
            <person name="Ray J."/>
            <person name="Groenendijk J."/>
            <person name="Arikit S."/>
            <person name="Mathioni S.M."/>
            <person name="Nakano M."/>
            <person name="Shan H."/>
            <person name="Telgmann-Rauber A."/>
            <person name="Kanno A."/>
            <person name="Yue Z."/>
            <person name="Chen H."/>
            <person name="Li W."/>
            <person name="Chen Y."/>
            <person name="Xu X."/>
            <person name="Zhang Y."/>
            <person name="Luo S."/>
            <person name="Chen H."/>
            <person name="Gao J."/>
            <person name="Mao Z."/>
            <person name="Pires J.C."/>
            <person name="Luo M."/>
            <person name="Kudrna D."/>
            <person name="Wing R.A."/>
            <person name="Meyers B.C."/>
            <person name="Yi K."/>
            <person name="Kong H."/>
            <person name="Lavrijsen P."/>
            <person name="Sunseri F."/>
            <person name="Falavigna A."/>
            <person name="Ye Y."/>
            <person name="Leebens-Mack J.H."/>
            <person name="Chen G."/>
        </authorList>
    </citation>
    <scope>NUCLEOTIDE SEQUENCE [LARGE SCALE GENOMIC DNA]</scope>
    <source>
        <strain evidence="3">cv. DH0086</strain>
    </source>
</reference>
<proteinExistence type="predicted"/>
<evidence type="ECO:0000256" key="1">
    <source>
        <dbReference type="SAM" id="MobiDB-lite"/>
    </source>
</evidence>
<sequence length="133" mass="14546">MRRCPKMIPSSSWGTAVSFRREEYQGYVGICLIIIFGIMLKAPSNSVMQAGAAPCAHYAQLVNGYEHSHDNCGNPYSHVDGRINGGLVGVGGPMPKYFSYSQYQQHIQQYQQPTPHSSLVTASNPLQASRGPT</sequence>
<dbReference type="AlphaFoldDB" id="A0A5P1EBB0"/>
<keyword evidence="3" id="KW-1185">Reference proteome</keyword>
<evidence type="ECO:0000313" key="2">
    <source>
        <dbReference type="EMBL" id="ONK63148.1"/>
    </source>
</evidence>
<name>A0A5P1EBB0_ASPOF</name>
<dbReference type="Proteomes" id="UP000243459">
    <property type="component" value="Chromosome 7"/>
</dbReference>
<dbReference type="Gramene" id="ONK63148">
    <property type="protein sequence ID" value="ONK63148"/>
    <property type="gene ID" value="A4U43_C07F11910"/>
</dbReference>
<dbReference type="EMBL" id="CM007387">
    <property type="protein sequence ID" value="ONK63148.1"/>
    <property type="molecule type" value="Genomic_DNA"/>
</dbReference>
<accession>A0A5P1EBB0</accession>
<organism evidence="2 3">
    <name type="scientific">Asparagus officinalis</name>
    <name type="common">Garden asparagus</name>
    <dbReference type="NCBI Taxonomy" id="4686"/>
    <lineage>
        <taxon>Eukaryota</taxon>
        <taxon>Viridiplantae</taxon>
        <taxon>Streptophyta</taxon>
        <taxon>Embryophyta</taxon>
        <taxon>Tracheophyta</taxon>
        <taxon>Spermatophyta</taxon>
        <taxon>Magnoliopsida</taxon>
        <taxon>Liliopsida</taxon>
        <taxon>Asparagales</taxon>
        <taxon>Asparagaceae</taxon>
        <taxon>Asparagoideae</taxon>
        <taxon>Asparagus</taxon>
    </lineage>
</organism>
<evidence type="ECO:0000313" key="3">
    <source>
        <dbReference type="Proteomes" id="UP000243459"/>
    </source>
</evidence>
<protein>
    <submittedName>
        <fullName evidence="2">Uncharacterized protein</fullName>
    </submittedName>
</protein>
<gene>
    <name evidence="2" type="ORF">A4U43_C07F11910</name>
</gene>
<feature type="region of interest" description="Disordered" evidence="1">
    <location>
        <begin position="114"/>
        <end position="133"/>
    </location>
</feature>